<dbReference type="RefSeq" id="WP_013841887.1">
    <property type="nucleotide sequence ID" value="NC_015589.1"/>
</dbReference>
<gene>
    <name evidence="4" type="ordered locus">Desru_1862</name>
</gene>
<protein>
    <submittedName>
        <fullName evidence="4">DNA protecting protein DprA</fullName>
    </submittedName>
</protein>
<dbReference type="NCBIfam" id="TIGR00732">
    <property type="entry name" value="dprA"/>
    <property type="match status" value="1"/>
</dbReference>
<dbReference type="InterPro" id="IPR041614">
    <property type="entry name" value="DprA_WH"/>
</dbReference>
<accession>F6DU48</accession>
<dbReference type="InterPro" id="IPR003488">
    <property type="entry name" value="DprA"/>
</dbReference>
<organism evidence="4 5">
    <name type="scientific">Desulforamulus ruminis (strain ATCC 23193 / DSM 2154 / NCIMB 8452 / DL)</name>
    <name type="common">Desulfotomaculum ruminis</name>
    <dbReference type="NCBI Taxonomy" id="696281"/>
    <lineage>
        <taxon>Bacteria</taxon>
        <taxon>Bacillati</taxon>
        <taxon>Bacillota</taxon>
        <taxon>Clostridia</taxon>
        <taxon>Eubacteriales</taxon>
        <taxon>Peptococcaceae</taxon>
        <taxon>Desulforamulus</taxon>
    </lineage>
</organism>
<evidence type="ECO:0000259" key="3">
    <source>
        <dbReference type="Pfam" id="PF17782"/>
    </source>
</evidence>
<dbReference type="KEGG" id="dru:Desru_1862"/>
<feature type="domain" description="Smf/DprA SLOG" evidence="2">
    <location>
        <begin position="94"/>
        <end position="299"/>
    </location>
</feature>
<comment type="similarity">
    <text evidence="1">Belongs to the DprA/Smf family.</text>
</comment>
<dbReference type="Gene3D" id="3.40.50.450">
    <property type="match status" value="1"/>
</dbReference>
<keyword evidence="5" id="KW-1185">Reference proteome</keyword>
<evidence type="ECO:0000313" key="4">
    <source>
        <dbReference type="EMBL" id="AEG60123.1"/>
    </source>
</evidence>
<dbReference type="GO" id="GO:0009294">
    <property type="term" value="P:DNA-mediated transformation"/>
    <property type="evidence" value="ECO:0007669"/>
    <property type="project" value="InterPro"/>
</dbReference>
<dbReference type="PANTHER" id="PTHR43022:SF1">
    <property type="entry name" value="PROTEIN SMF"/>
    <property type="match status" value="1"/>
</dbReference>
<reference evidence="5" key="1">
    <citation type="submission" date="2011-05" db="EMBL/GenBank/DDBJ databases">
        <title>Complete sequence of Desulfotomaculum ruminis DSM 2154.</title>
        <authorList>
            <person name="Lucas S."/>
            <person name="Copeland A."/>
            <person name="Lapidus A."/>
            <person name="Cheng J.-F."/>
            <person name="Goodwin L."/>
            <person name="Pitluck S."/>
            <person name="Lu M."/>
            <person name="Detter J.C."/>
            <person name="Han C."/>
            <person name="Tapia R."/>
            <person name="Land M."/>
            <person name="Hauser L."/>
            <person name="Kyrpides N."/>
            <person name="Ivanova N."/>
            <person name="Mikhailova N."/>
            <person name="Pagani I."/>
            <person name="Stams A.J.M."/>
            <person name="Plugge C.M."/>
            <person name="Muyzer G."/>
            <person name="Kuever J."/>
            <person name="Parshina S.N."/>
            <person name="Ivanova A.E."/>
            <person name="Nazina T.N."/>
            <person name="Brambilla E."/>
            <person name="Spring S."/>
            <person name="Klenk H.-P."/>
            <person name="Woyke T."/>
        </authorList>
    </citation>
    <scope>NUCLEOTIDE SEQUENCE [LARGE SCALE GENOMIC DNA]</scope>
    <source>
        <strain evidence="5">ATCC 23193 / DSM 2154 / NCIB 8452 / DL</strain>
    </source>
</reference>
<feature type="domain" description="DprA winged helix" evidence="3">
    <location>
        <begin position="310"/>
        <end position="367"/>
    </location>
</feature>
<sequence length="381" mass="41477">MTSRKWKECFHRGDFLNNRQFYICWQLLLPGYGRRIWEIIDFFGSPRQAWEASEKDLSQISFLGSQGAQRLIRQRENINYEHIIQHCENIGCSIVTMVDESYPPLLKAIYDPPPALFVRGRLPREKAAVAVVGSRRPTPYGLAASEAMAGELAMAGLVIVSGMARGIDSAAHRGALKVKGDTVAVLGCGPDIVYPRENGCLMKQIIDQGAVVTEFPPGSPPVGWHFPSRNRIISGLSAAVLVVEAAEKSGALITADLALEQGREVLAIPGNITSLQSSGTNTLIKEGARLVAGPLDVLEPLGLGELFIHPQPQDPPLAPEEKKVYTCLSYLPQSLEEIVAESHLKPQEAAAALTLLEVKGLIRIVQGKMYVRAGQPGLPMF</sequence>
<evidence type="ECO:0000256" key="1">
    <source>
        <dbReference type="ARBA" id="ARBA00006525"/>
    </source>
</evidence>
<dbReference type="Gene3D" id="1.10.10.10">
    <property type="entry name" value="Winged helix-like DNA-binding domain superfamily/Winged helix DNA-binding domain"/>
    <property type="match status" value="1"/>
</dbReference>
<dbReference type="EMBL" id="CP002780">
    <property type="protein sequence ID" value="AEG60123.1"/>
    <property type="molecule type" value="Genomic_DNA"/>
</dbReference>
<proteinExistence type="inferred from homology"/>
<dbReference type="InterPro" id="IPR057666">
    <property type="entry name" value="DrpA_SLOG"/>
</dbReference>
<dbReference type="PANTHER" id="PTHR43022">
    <property type="entry name" value="PROTEIN SMF"/>
    <property type="match status" value="1"/>
</dbReference>
<dbReference type="Pfam" id="PF02481">
    <property type="entry name" value="DNA_processg_A"/>
    <property type="match status" value="1"/>
</dbReference>
<dbReference type="SUPFAM" id="SSF102405">
    <property type="entry name" value="MCP/YpsA-like"/>
    <property type="match status" value="1"/>
</dbReference>
<dbReference type="eggNOG" id="COG0758">
    <property type="taxonomic scope" value="Bacteria"/>
</dbReference>
<dbReference type="HOGENOM" id="CLU_029601_0_2_9"/>
<dbReference type="InterPro" id="IPR036388">
    <property type="entry name" value="WH-like_DNA-bd_sf"/>
</dbReference>
<evidence type="ECO:0000259" key="2">
    <source>
        <dbReference type="Pfam" id="PF02481"/>
    </source>
</evidence>
<reference evidence="4 5" key="2">
    <citation type="journal article" date="2012" name="Stand. Genomic Sci.">
        <title>Complete genome sequence of the sulfate-reducing firmicute Desulfotomaculum ruminis type strain (DL(T)).</title>
        <authorList>
            <person name="Spring S."/>
            <person name="Visser M."/>
            <person name="Lu M."/>
            <person name="Copeland A."/>
            <person name="Lapidus A."/>
            <person name="Lucas S."/>
            <person name="Cheng J.F."/>
            <person name="Han C."/>
            <person name="Tapia R."/>
            <person name="Goodwin L.A."/>
            <person name="Pitluck S."/>
            <person name="Ivanova N."/>
            <person name="Land M."/>
            <person name="Hauser L."/>
            <person name="Larimer F."/>
            <person name="Rohde M."/>
            <person name="Goker M."/>
            <person name="Detter J.C."/>
            <person name="Kyrpides N.C."/>
            <person name="Woyke T."/>
            <person name="Schaap P.J."/>
            <person name="Plugge C.M."/>
            <person name="Muyzer G."/>
            <person name="Kuever J."/>
            <person name="Pereira I.A."/>
            <person name="Parshina S.N."/>
            <person name="Bernier-Latmani R."/>
            <person name="Stams A.J."/>
            <person name="Klenk H.P."/>
        </authorList>
    </citation>
    <scope>NUCLEOTIDE SEQUENCE [LARGE SCALE GENOMIC DNA]</scope>
    <source>
        <strain evidence="5">ATCC 23193 / DSM 2154 / NCIB 8452 / DL</strain>
    </source>
</reference>
<dbReference type="AlphaFoldDB" id="F6DU48"/>
<dbReference type="Proteomes" id="UP000009234">
    <property type="component" value="Chromosome"/>
</dbReference>
<dbReference type="Pfam" id="PF17782">
    <property type="entry name" value="WHD_DprA"/>
    <property type="match status" value="1"/>
</dbReference>
<name>F6DU48_DESRL</name>
<evidence type="ECO:0000313" key="5">
    <source>
        <dbReference type="Proteomes" id="UP000009234"/>
    </source>
</evidence>
<dbReference type="STRING" id="696281.Desru_1862"/>